<feature type="compositionally biased region" description="Low complexity" evidence="1">
    <location>
        <begin position="1"/>
        <end position="21"/>
    </location>
</feature>
<proteinExistence type="predicted"/>
<dbReference type="Proteomes" id="UP000007800">
    <property type="component" value="Unassembled WGS sequence"/>
</dbReference>
<evidence type="ECO:0000313" key="2">
    <source>
        <dbReference type="EMBL" id="EER00707.1"/>
    </source>
</evidence>
<dbReference type="InParanoid" id="C5LRD6"/>
<keyword evidence="3" id="KW-1185">Reference proteome</keyword>
<accession>C5LRD6</accession>
<protein>
    <submittedName>
        <fullName evidence="2">Uncharacterized protein</fullName>
    </submittedName>
</protein>
<feature type="non-terminal residue" evidence="2">
    <location>
        <position position="63"/>
    </location>
</feature>
<evidence type="ECO:0000256" key="1">
    <source>
        <dbReference type="SAM" id="MobiDB-lite"/>
    </source>
</evidence>
<dbReference type="RefSeq" id="XP_002767989.1">
    <property type="nucleotide sequence ID" value="XM_002767943.1"/>
</dbReference>
<evidence type="ECO:0000313" key="3">
    <source>
        <dbReference type="Proteomes" id="UP000007800"/>
    </source>
</evidence>
<dbReference type="EMBL" id="GG684738">
    <property type="protein sequence ID" value="EER00707.1"/>
    <property type="molecule type" value="Genomic_DNA"/>
</dbReference>
<gene>
    <name evidence="2" type="ORF">Pmar_PMAR013389</name>
</gene>
<dbReference type="GeneID" id="9043884"/>
<sequence>MSAPAASATTTAAPVPSQSAALEQQRKQLSAADVLSKATAAAFRGGIAGASAQVVNVFALMWM</sequence>
<dbReference type="AlphaFoldDB" id="C5LRD6"/>
<organism evidence="3">
    <name type="scientific">Perkinsus marinus (strain ATCC 50983 / TXsc)</name>
    <dbReference type="NCBI Taxonomy" id="423536"/>
    <lineage>
        <taxon>Eukaryota</taxon>
        <taxon>Sar</taxon>
        <taxon>Alveolata</taxon>
        <taxon>Perkinsozoa</taxon>
        <taxon>Perkinsea</taxon>
        <taxon>Perkinsida</taxon>
        <taxon>Perkinsidae</taxon>
        <taxon>Perkinsus</taxon>
    </lineage>
</organism>
<name>C5LRD6_PERM5</name>
<reference evidence="2 3" key="1">
    <citation type="submission" date="2008-07" db="EMBL/GenBank/DDBJ databases">
        <authorList>
            <person name="El-Sayed N."/>
            <person name="Caler E."/>
            <person name="Inman J."/>
            <person name="Amedeo P."/>
            <person name="Hass B."/>
            <person name="Wortman J."/>
        </authorList>
    </citation>
    <scope>NUCLEOTIDE SEQUENCE [LARGE SCALE GENOMIC DNA]</scope>
    <source>
        <strain evidence="3">ATCC 50983 / TXsc</strain>
    </source>
</reference>
<feature type="region of interest" description="Disordered" evidence="1">
    <location>
        <begin position="1"/>
        <end position="22"/>
    </location>
</feature>